<accession>A0A0D9ZI16</accession>
<sequence>MSTRVAADGEDYGQAGGACVLNRKRKPPSPPRSLRGARAARACACRRRIVAVLLHTPRRCDLRYVSRCGAAGPNPRKEGCKLHVRICGLFPKARCNGFRK</sequence>
<dbReference type="HOGENOM" id="CLU_2310472_0_0_1"/>
<keyword evidence="3" id="KW-1185">Reference proteome</keyword>
<dbReference type="EnsemblPlants" id="OGLUM04G04950.1">
    <property type="protein sequence ID" value="OGLUM04G04950.1"/>
    <property type="gene ID" value="OGLUM04G04950"/>
</dbReference>
<proteinExistence type="predicted"/>
<organism evidence="2">
    <name type="scientific">Oryza glumipatula</name>
    <dbReference type="NCBI Taxonomy" id="40148"/>
    <lineage>
        <taxon>Eukaryota</taxon>
        <taxon>Viridiplantae</taxon>
        <taxon>Streptophyta</taxon>
        <taxon>Embryophyta</taxon>
        <taxon>Tracheophyta</taxon>
        <taxon>Spermatophyta</taxon>
        <taxon>Magnoliopsida</taxon>
        <taxon>Liliopsida</taxon>
        <taxon>Poales</taxon>
        <taxon>Poaceae</taxon>
        <taxon>BOP clade</taxon>
        <taxon>Oryzoideae</taxon>
        <taxon>Oryzeae</taxon>
        <taxon>Oryzinae</taxon>
        <taxon>Oryza</taxon>
    </lineage>
</organism>
<evidence type="ECO:0000313" key="3">
    <source>
        <dbReference type="Proteomes" id="UP000026961"/>
    </source>
</evidence>
<reference evidence="2" key="2">
    <citation type="submission" date="2018-05" db="EMBL/GenBank/DDBJ databases">
        <title>OgluRS3 (Oryza glumaepatula Reference Sequence Version 3).</title>
        <authorList>
            <person name="Zhang J."/>
            <person name="Kudrna D."/>
            <person name="Lee S."/>
            <person name="Talag J."/>
            <person name="Welchert J."/>
            <person name="Wing R.A."/>
        </authorList>
    </citation>
    <scope>NUCLEOTIDE SEQUENCE [LARGE SCALE GENOMIC DNA]</scope>
</reference>
<evidence type="ECO:0000256" key="1">
    <source>
        <dbReference type="SAM" id="MobiDB-lite"/>
    </source>
</evidence>
<dbReference type="AlphaFoldDB" id="A0A0D9ZI16"/>
<reference evidence="2" key="1">
    <citation type="submission" date="2015-04" db="UniProtKB">
        <authorList>
            <consortium name="EnsemblPlants"/>
        </authorList>
    </citation>
    <scope>IDENTIFICATION</scope>
</reference>
<dbReference type="Gramene" id="OGLUM04G04950.1">
    <property type="protein sequence ID" value="OGLUM04G04950.1"/>
    <property type="gene ID" value="OGLUM04G04950"/>
</dbReference>
<feature type="region of interest" description="Disordered" evidence="1">
    <location>
        <begin position="1"/>
        <end position="36"/>
    </location>
</feature>
<evidence type="ECO:0000313" key="2">
    <source>
        <dbReference type="EnsemblPlants" id="OGLUM04G04950.1"/>
    </source>
</evidence>
<dbReference type="Proteomes" id="UP000026961">
    <property type="component" value="Chromosome 4"/>
</dbReference>
<name>A0A0D9ZI16_9ORYZ</name>
<protein>
    <submittedName>
        <fullName evidence="2">Uncharacterized protein</fullName>
    </submittedName>
</protein>